<dbReference type="AlphaFoldDB" id="A0A0W0FXJ6"/>
<protein>
    <submittedName>
        <fullName evidence="1">Uncharacterized protein</fullName>
    </submittedName>
</protein>
<organism evidence="1 2">
    <name type="scientific">Moniliophthora roreri</name>
    <name type="common">Frosty pod rot fungus</name>
    <name type="synonym">Monilia roreri</name>
    <dbReference type="NCBI Taxonomy" id="221103"/>
    <lineage>
        <taxon>Eukaryota</taxon>
        <taxon>Fungi</taxon>
        <taxon>Dikarya</taxon>
        <taxon>Basidiomycota</taxon>
        <taxon>Agaricomycotina</taxon>
        <taxon>Agaricomycetes</taxon>
        <taxon>Agaricomycetidae</taxon>
        <taxon>Agaricales</taxon>
        <taxon>Marasmiineae</taxon>
        <taxon>Marasmiaceae</taxon>
        <taxon>Moniliophthora</taxon>
    </lineage>
</organism>
<dbReference type="EMBL" id="LATX01001519">
    <property type="protein sequence ID" value="KTB41037.1"/>
    <property type="molecule type" value="Genomic_DNA"/>
</dbReference>
<reference evidence="1 2" key="1">
    <citation type="submission" date="2015-12" db="EMBL/GenBank/DDBJ databases">
        <title>Draft genome sequence of Moniliophthora roreri, the causal agent of frosty pod rot of cacao.</title>
        <authorList>
            <person name="Aime M.C."/>
            <person name="Diaz-Valderrama J.R."/>
            <person name="Kijpornyongpan T."/>
            <person name="Phillips-Mora W."/>
        </authorList>
    </citation>
    <scope>NUCLEOTIDE SEQUENCE [LARGE SCALE GENOMIC DNA]</scope>
    <source>
        <strain evidence="1 2">MCA 2952</strain>
    </source>
</reference>
<evidence type="ECO:0000313" key="1">
    <source>
        <dbReference type="EMBL" id="KTB41037.1"/>
    </source>
</evidence>
<gene>
    <name evidence="1" type="ORF">WG66_6380</name>
</gene>
<comment type="caution">
    <text evidence="1">The sequence shown here is derived from an EMBL/GenBank/DDBJ whole genome shotgun (WGS) entry which is preliminary data.</text>
</comment>
<dbReference type="Proteomes" id="UP000054988">
    <property type="component" value="Unassembled WGS sequence"/>
</dbReference>
<name>A0A0W0FXJ6_MONRR</name>
<evidence type="ECO:0000313" key="2">
    <source>
        <dbReference type="Proteomes" id="UP000054988"/>
    </source>
</evidence>
<sequence>MLTVSYEMILESDRKTRSARWFFVAGMRSEGNEVNSTINADTVYFNTSQAVTKRTECDQFREVIRGDMIKVKELHSEEFSEWDWEWRNGELVGRCKSSAQRTIYTVKIVDRQSKFTAMVYEGKDAQDFWEKDFQLFSHTHNPQLFGINQSAIPALIFHHELIPCAHFYTGSLWMNVYIQHLRQNMGCIDEMLWMNTTTGVLFCGPDGPSTQFPYLVANKSIVVPHTIDMLKDDTSFRFFSKFGRGVDYSVLECALLSSKPTFLDNLSPQMAEDHQSKDADHPDWSPAMPQCLRSLWRNPPAHIPMDIIGGLRFDTIYSPSLEAVARRPQDACLLWKWWDIDGLVDRTELDGGLVRFKLDLAQRKGVCLGAAYHWLRSREEWLLRSSWVFDTLDITEGKENFFAVRMPELTLQSTQRPRTFPTHHNARHPIEDSPLKPIYLFVHPLPMTLSGLISWMEEPSYSWSLDKTGQSQLSEEECEQWDLPVLVLDTEYPSQVQLYSWPTHIYDALQDWQKARGFDPTTPDWACSMGYPEHEIIGAEDGFVHIEEVLAEDLDWEVLDP</sequence>
<proteinExistence type="predicted"/>
<accession>A0A0W0FXJ6</accession>